<dbReference type="SUPFAM" id="SSF46785">
    <property type="entry name" value="Winged helix' DNA-binding domain"/>
    <property type="match status" value="1"/>
</dbReference>
<dbReference type="RefSeq" id="WP_140592604.1">
    <property type="nucleotide sequence ID" value="NZ_VFWZ01000002.1"/>
</dbReference>
<protein>
    <submittedName>
        <fullName evidence="1">HTH domain-containing protein</fullName>
    </submittedName>
</protein>
<dbReference type="EMBL" id="VFWZ01000002">
    <property type="protein sequence ID" value="TPN87965.1"/>
    <property type="molecule type" value="Genomic_DNA"/>
</dbReference>
<dbReference type="OrthoDB" id="1122873at2"/>
<comment type="caution">
    <text evidence="1">The sequence shown here is derived from an EMBL/GenBank/DDBJ whole genome shotgun (WGS) entry which is preliminary data.</text>
</comment>
<evidence type="ECO:0000313" key="1">
    <source>
        <dbReference type="EMBL" id="TPN87965.1"/>
    </source>
</evidence>
<dbReference type="InterPro" id="IPR036390">
    <property type="entry name" value="WH_DNA-bd_sf"/>
</dbReference>
<dbReference type="AlphaFoldDB" id="A0A504JHS6"/>
<reference evidence="1 2" key="1">
    <citation type="submission" date="2019-06" db="EMBL/GenBank/DDBJ databases">
        <authorList>
            <person name="Meng X."/>
        </authorList>
    </citation>
    <scope>NUCLEOTIDE SEQUENCE [LARGE SCALE GENOMIC DNA]</scope>
    <source>
        <strain evidence="1 2">M625</strain>
    </source>
</reference>
<name>A0A504JHS6_9FLAO</name>
<keyword evidence="2" id="KW-1185">Reference proteome</keyword>
<dbReference type="Proteomes" id="UP000315540">
    <property type="component" value="Unassembled WGS sequence"/>
</dbReference>
<organism evidence="1 2">
    <name type="scientific">Aquimarina algicola</name>
    <dbReference type="NCBI Taxonomy" id="2589995"/>
    <lineage>
        <taxon>Bacteria</taxon>
        <taxon>Pseudomonadati</taxon>
        <taxon>Bacteroidota</taxon>
        <taxon>Flavobacteriia</taxon>
        <taxon>Flavobacteriales</taxon>
        <taxon>Flavobacteriaceae</taxon>
        <taxon>Aquimarina</taxon>
    </lineage>
</organism>
<gene>
    <name evidence="1" type="ORF">FHK87_10355</name>
</gene>
<proteinExistence type="predicted"/>
<accession>A0A504JHS6</accession>
<evidence type="ECO:0000313" key="2">
    <source>
        <dbReference type="Proteomes" id="UP000315540"/>
    </source>
</evidence>
<sequence>MDTLIKHVELIDRIDQLIRLKATGPPATLAARLGVSRTKIYRAIDVMKDLKAPIYYHHGIQSFVYDGIVKFRFGFEVGELDYSESKAIFGGGFLKKYTFYNSVPKIGTQPL</sequence>